<protein>
    <submittedName>
        <fullName evidence="2">RHS repeat-associated protein</fullName>
    </submittedName>
</protein>
<dbReference type="EMBL" id="JACHDN010000001">
    <property type="protein sequence ID" value="MBB5473208.1"/>
    <property type="molecule type" value="Genomic_DNA"/>
</dbReference>
<evidence type="ECO:0000256" key="1">
    <source>
        <dbReference type="SAM" id="MobiDB-lite"/>
    </source>
</evidence>
<sequence length="405" mass="41040">MTGNVAAQSSARTATTAGTGGVGNNDPTVLPGGVVAGAVWELTDALGSVIAQAAGDTITQVASYDPWGDATTATAGWDAAHGYTSQITDLGLGEVMFYARTYDPGTGTFTTQDAWEGLLTRPGTLNAYAYVLADPLTTIDVLGYWPGWLDDVNWREVGGAVAGIAAGIAVGVAVGACIAATVGLCGGVVAGVAVAIAGGAAAGAASAAASYAVTGDNGQYSWGGFGTQVGIGTVAGAATGGVGYGVTSGLRALASRVTTAHRAAQAQRAALATAKRNQNVRHEAGRPDSVPLSPGARQSANRPAAPTLVSPAYALRSQAAQLGRRIGFGHAFAKHVRDFSGALTRTQLAAITARIIKYGTFRQLSNGRSAFWYRGAVAIIDPKHPDGGTVFVPRDGINYFLRELE</sequence>
<evidence type="ECO:0000313" key="3">
    <source>
        <dbReference type="Proteomes" id="UP000564629"/>
    </source>
</evidence>
<feature type="region of interest" description="Disordered" evidence="1">
    <location>
        <begin position="271"/>
        <end position="304"/>
    </location>
</feature>
<name>A0A7W8WAY7_9CELL</name>
<dbReference type="NCBIfam" id="TIGR03696">
    <property type="entry name" value="Rhs_assc_core"/>
    <property type="match status" value="1"/>
</dbReference>
<dbReference type="RefSeq" id="WP_183834978.1">
    <property type="nucleotide sequence ID" value="NZ_JACHDN010000001.1"/>
</dbReference>
<organism evidence="2 3">
    <name type="scientific">Cellulomonas hominis</name>
    <dbReference type="NCBI Taxonomy" id="156981"/>
    <lineage>
        <taxon>Bacteria</taxon>
        <taxon>Bacillati</taxon>
        <taxon>Actinomycetota</taxon>
        <taxon>Actinomycetes</taxon>
        <taxon>Micrococcales</taxon>
        <taxon>Cellulomonadaceae</taxon>
        <taxon>Cellulomonas</taxon>
    </lineage>
</organism>
<evidence type="ECO:0000313" key="2">
    <source>
        <dbReference type="EMBL" id="MBB5473208.1"/>
    </source>
</evidence>
<dbReference type="Proteomes" id="UP000564629">
    <property type="component" value="Unassembled WGS sequence"/>
</dbReference>
<reference evidence="2 3" key="1">
    <citation type="submission" date="2020-08" db="EMBL/GenBank/DDBJ databases">
        <title>Sequencing the genomes of 1000 actinobacteria strains.</title>
        <authorList>
            <person name="Klenk H.-P."/>
        </authorList>
    </citation>
    <scope>NUCLEOTIDE SEQUENCE [LARGE SCALE GENOMIC DNA]</scope>
    <source>
        <strain evidence="2 3">DSM 9581</strain>
    </source>
</reference>
<dbReference type="InterPro" id="IPR022385">
    <property type="entry name" value="Rhs_assc_core"/>
</dbReference>
<feature type="compositionally biased region" description="Low complexity" evidence="1">
    <location>
        <begin position="1"/>
        <end position="17"/>
    </location>
</feature>
<gene>
    <name evidence="2" type="ORF">HNR08_001944</name>
</gene>
<accession>A0A7W8WAY7</accession>
<dbReference type="AlphaFoldDB" id="A0A7W8WAY7"/>
<dbReference type="Gene3D" id="2.180.10.10">
    <property type="entry name" value="RHS repeat-associated core"/>
    <property type="match status" value="1"/>
</dbReference>
<proteinExistence type="predicted"/>
<feature type="region of interest" description="Disordered" evidence="1">
    <location>
        <begin position="1"/>
        <end position="26"/>
    </location>
</feature>
<comment type="caution">
    <text evidence="2">The sequence shown here is derived from an EMBL/GenBank/DDBJ whole genome shotgun (WGS) entry which is preliminary data.</text>
</comment>